<dbReference type="EMBL" id="FOUJ01000005">
    <property type="protein sequence ID" value="SFM76362.1"/>
    <property type="molecule type" value="Genomic_DNA"/>
</dbReference>
<dbReference type="PROSITE" id="PS00595">
    <property type="entry name" value="AA_TRANSFER_CLASS_5"/>
    <property type="match status" value="1"/>
</dbReference>
<dbReference type="NCBIfam" id="TIGR01979">
    <property type="entry name" value="sufS"/>
    <property type="match status" value="1"/>
</dbReference>
<comment type="cofactor">
    <cofactor evidence="1 7">
        <name>pyridoxal 5'-phosphate</name>
        <dbReference type="ChEBI" id="CHEBI:597326"/>
    </cofactor>
</comment>
<evidence type="ECO:0000313" key="10">
    <source>
        <dbReference type="EMBL" id="SFM76362.1"/>
    </source>
</evidence>
<comment type="similarity">
    <text evidence="2 8">Belongs to the class-V pyridoxal-phosphate-dependent aminotransferase family. Csd subfamily.</text>
</comment>
<dbReference type="Pfam" id="PF00266">
    <property type="entry name" value="Aminotran_5"/>
    <property type="match status" value="1"/>
</dbReference>
<keyword evidence="11" id="KW-1185">Reference proteome</keyword>
<reference evidence="11" key="1">
    <citation type="submission" date="2016-10" db="EMBL/GenBank/DDBJ databases">
        <authorList>
            <person name="Varghese N."/>
            <person name="Submissions S."/>
        </authorList>
    </citation>
    <scope>NUCLEOTIDE SEQUENCE [LARGE SCALE GENOMIC DNA]</scope>
    <source>
        <strain evidence="11">Mob M</strain>
    </source>
</reference>
<dbReference type="GO" id="GO:0016829">
    <property type="term" value="F:lyase activity"/>
    <property type="evidence" value="ECO:0007669"/>
    <property type="project" value="UniProtKB-KW"/>
</dbReference>
<dbReference type="Gene3D" id="3.90.1150.10">
    <property type="entry name" value="Aspartate Aminotransferase, domain 1"/>
    <property type="match status" value="1"/>
</dbReference>
<evidence type="ECO:0000256" key="8">
    <source>
        <dbReference type="RuleBase" id="RU004506"/>
    </source>
</evidence>
<evidence type="ECO:0000256" key="1">
    <source>
        <dbReference type="ARBA" id="ARBA00001933"/>
    </source>
</evidence>
<comment type="catalytic activity">
    <reaction evidence="6 8">
        <text>(sulfur carrier)-H + L-cysteine = (sulfur carrier)-SH + L-alanine</text>
        <dbReference type="Rhea" id="RHEA:43892"/>
        <dbReference type="Rhea" id="RHEA-COMP:14737"/>
        <dbReference type="Rhea" id="RHEA-COMP:14739"/>
        <dbReference type="ChEBI" id="CHEBI:29917"/>
        <dbReference type="ChEBI" id="CHEBI:35235"/>
        <dbReference type="ChEBI" id="CHEBI:57972"/>
        <dbReference type="ChEBI" id="CHEBI:64428"/>
        <dbReference type="EC" id="2.8.1.7"/>
    </reaction>
</comment>
<dbReference type="GO" id="GO:0006534">
    <property type="term" value="P:cysteine metabolic process"/>
    <property type="evidence" value="ECO:0007669"/>
    <property type="project" value="UniProtKB-UniRule"/>
</dbReference>
<dbReference type="PANTHER" id="PTHR43586">
    <property type="entry name" value="CYSTEINE DESULFURASE"/>
    <property type="match status" value="1"/>
</dbReference>
<dbReference type="Gene3D" id="3.40.640.10">
    <property type="entry name" value="Type I PLP-dependent aspartate aminotransferase-like (Major domain)"/>
    <property type="match status" value="1"/>
</dbReference>
<keyword evidence="10" id="KW-0456">Lyase</keyword>
<evidence type="ECO:0000256" key="3">
    <source>
        <dbReference type="ARBA" id="ARBA00012239"/>
    </source>
</evidence>
<dbReference type="EC" id="2.8.1.7" evidence="3 8"/>
<organism evidence="10 11">
    <name type="scientific">Methanolobus profundi</name>
    <dbReference type="NCBI Taxonomy" id="487685"/>
    <lineage>
        <taxon>Archaea</taxon>
        <taxon>Methanobacteriati</taxon>
        <taxon>Methanobacteriota</taxon>
        <taxon>Stenosarchaea group</taxon>
        <taxon>Methanomicrobia</taxon>
        <taxon>Methanosarcinales</taxon>
        <taxon>Methanosarcinaceae</taxon>
        <taxon>Methanolobus</taxon>
    </lineage>
</organism>
<dbReference type="GO" id="GO:0031071">
    <property type="term" value="F:cysteine desulfurase activity"/>
    <property type="evidence" value="ECO:0007669"/>
    <property type="project" value="UniProtKB-UniRule"/>
</dbReference>
<dbReference type="InterPro" id="IPR010970">
    <property type="entry name" value="Cys_dSase_SufS"/>
</dbReference>
<dbReference type="Proteomes" id="UP000198535">
    <property type="component" value="Unassembled WGS sequence"/>
</dbReference>
<evidence type="ECO:0000256" key="7">
    <source>
        <dbReference type="RuleBase" id="RU004504"/>
    </source>
</evidence>
<dbReference type="SUPFAM" id="SSF53383">
    <property type="entry name" value="PLP-dependent transferases"/>
    <property type="match status" value="1"/>
</dbReference>
<dbReference type="GO" id="GO:0030170">
    <property type="term" value="F:pyridoxal phosphate binding"/>
    <property type="evidence" value="ECO:0007669"/>
    <property type="project" value="UniProtKB-UniRule"/>
</dbReference>
<dbReference type="CDD" id="cd06453">
    <property type="entry name" value="SufS_like"/>
    <property type="match status" value="1"/>
</dbReference>
<sequence>MVLTCGNGEKMMDVKKDFPILEKEVYGKRLVYLDNAATSQKPNCVIDAISEYYRSDNSNIHRGVHYLSEVSSEKYEHARKKVSEFIGASDPAEVAFTAGTTDSINQVARSLEPSLRGNEVIVTGVEHHSNIVPWQMAGATLKVIPMDDDLNVLIDSIEISDRTKLVAISHASNVLGSVNDIKAICSIAKEHDVPVLVDAAQSIQHMPIDVRDIGCDLLAFSGHKMYASTGVGVLYTGERFRDLVPARGGGGMVDKVTIERTTYLDPPLRYEAGTPDIAGAISIGAAIDYMQRIGMDNIKRHENEVYSYARKRLLEMDDVAVYGNTNEMCGAISFNLDGIHHYDAGLIMDKMGIAVRTGHHCAQPLMRILGVEGTVRASFAMYNTKEDADMLIEGIEKVRMMYS</sequence>
<keyword evidence="4 8" id="KW-0808">Transferase</keyword>
<name>A0A1I4TI60_9EURY</name>
<protein>
    <recommendedName>
        <fullName evidence="3 8">Cysteine desulfurase</fullName>
        <ecNumber evidence="3 8">2.8.1.7</ecNumber>
    </recommendedName>
</protein>
<feature type="domain" description="Aminotransferase class V" evidence="9">
    <location>
        <begin position="31"/>
        <end position="391"/>
    </location>
</feature>
<dbReference type="InterPro" id="IPR000192">
    <property type="entry name" value="Aminotrans_V_dom"/>
</dbReference>
<dbReference type="RefSeq" id="WP_245748020.1">
    <property type="nucleotide sequence ID" value="NZ_FOUJ01000005.1"/>
</dbReference>
<evidence type="ECO:0000256" key="2">
    <source>
        <dbReference type="ARBA" id="ARBA00010447"/>
    </source>
</evidence>
<evidence type="ECO:0000259" key="9">
    <source>
        <dbReference type="Pfam" id="PF00266"/>
    </source>
</evidence>
<comment type="function">
    <text evidence="8">Catalyzes the removal of elemental sulfur and selenium atoms from L-cysteine, L-cystine, L-selenocysteine, and L-selenocystine to produce L-alanine.</text>
</comment>
<gene>
    <name evidence="10" type="ORF">SAMN04488696_2277</name>
</gene>
<dbReference type="InterPro" id="IPR015422">
    <property type="entry name" value="PyrdxlP-dep_Trfase_small"/>
</dbReference>
<keyword evidence="5 8" id="KW-0663">Pyridoxal phosphate</keyword>
<dbReference type="InterPro" id="IPR015424">
    <property type="entry name" value="PyrdxlP-dep_Trfase"/>
</dbReference>
<evidence type="ECO:0000256" key="4">
    <source>
        <dbReference type="ARBA" id="ARBA00022679"/>
    </source>
</evidence>
<dbReference type="STRING" id="487685.SAMN04488696_2277"/>
<dbReference type="AlphaFoldDB" id="A0A1I4TI60"/>
<evidence type="ECO:0000256" key="6">
    <source>
        <dbReference type="ARBA" id="ARBA00050776"/>
    </source>
</evidence>
<evidence type="ECO:0000256" key="5">
    <source>
        <dbReference type="ARBA" id="ARBA00022898"/>
    </source>
</evidence>
<evidence type="ECO:0000313" key="11">
    <source>
        <dbReference type="Proteomes" id="UP000198535"/>
    </source>
</evidence>
<dbReference type="PANTHER" id="PTHR43586:SF8">
    <property type="entry name" value="CYSTEINE DESULFURASE 1, CHLOROPLASTIC"/>
    <property type="match status" value="1"/>
</dbReference>
<accession>A0A1I4TI60</accession>
<proteinExistence type="inferred from homology"/>
<dbReference type="InterPro" id="IPR015421">
    <property type="entry name" value="PyrdxlP-dep_Trfase_major"/>
</dbReference>
<dbReference type="InterPro" id="IPR020578">
    <property type="entry name" value="Aminotrans_V_PyrdxlP_BS"/>
</dbReference>